<keyword evidence="1" id="KW-0732">Signal</keyword>
<proteinExistence type="predicted"/>
<reference evidence="3" key="1">
    <citation type="journal article" date="2019" name="Int. J. Syst. Evol. Microbiol.">
        <title>The Global Catalogue of Microorganisms (GCM) 10K type strain sequencing project: providing services to taxonomists for standard genome sequencing and annotation.</title>
        <authorList>
            <consortium name="The Broad Institute Genomics Platform"/>
            <consortium name="The Broad Institute Genome Sequencing Center for Infectious Disease"/>
            <person name="Wu L."/>
            <person name="Ma J."/>
        </authorList>
    </citation>
    <scope>NUCLEOTIDE SEQUENCE [LARGE SCALE GENOMIC DNA]</scope>
    <source>
        <strain evidence="3">JCM 16227</strain>
    </source>
</reference>
<feature type="signal peptide" evidence="1">
    <location>
        <begin position="1"/>
        <end position="30"/>
    </location>
</feature>
<evidence type="ECO:0000313" key="3">
    <source>
        <dbReference type="Proteomes" id="UP001501170"/>
    </source>
</evidence>
<keyword evidence="3" id="KW-1185">Reference proteome</keyword>
<organism evidence="2 3">
    <name type="scientific">Gordonia cholesterolivorans</name>
    <dbReference type="NCBI Taxonomy" id="559625"/>
    <lineage>
        <taxon>Bacteria</taxon>
        <taxon>Bacillati</taxon>
        <taxon>Actinomycetota</taxon>
        <taxon>Actinomycetes</taxon>
        <taxon>Mycobacteriales</taxon>
        <taxon>Gordoniaceae</taxon>
        <taxon>Gordonia</taxon>
    </lineage>
</organism>
<dbReference type="Proteomes" id="UP001501170">
    <property type="component" value="Unassembled WGS sequence"/>
</dbReference>
<gene>
    <name evidence="2" type="ORF">GCM10009855_04470</name>
</gene>
<evidence type="ECO:0000256" key="1">
    <source>
        <dbReference type="SAM" id="SignalP"/>
    </source>
</evidence>
<name>A0ABP5U411_9ACTN</name>
<accession>A0ABP5U411</accession>
<sequence length="187" mass="19862">MSHPARASIRATVVAVIALLAASVPAIAHAAPRASDFDFSPYRSVNADDYRSVAYVDNGRHYFTAGGWRCQIGPQANAMACRGRPATAPPGTIGVAVSGESQGPYWVRKGTSFELGPVSGYRPRVLPVGSRITVANVTCAAPRAGVVACRNWNLGFLLSRAGHRFLYPAGDTAHSANPKRHPQPARR</sequence>
<feature type="chain" id="PRO_5046886150" evidence="1">
    <location>
        <begin position="31"/>
        <end position="187"/>
    </location>
</feature>
<evidence type="ECO:0000313" key="2">
    <source>
        <dbReference type="EMBL" id="GAA2368287.1"/>
    </source>
</evidence>
<comment type="caution">
    <text evidence="2">The sequence shown here is derived from an EMBL/GenBank/DDBJ whole genome shotgun (WGS) entry which is preliminary data.</text>
</comment>
<dbReference type="EMBL" id="BAAARB010000002">
    <property type="protein sequence ID" value="GAA2368287.1"/>
    <property type="molecule type" value="Genomic_DNA"/>
</dbReference>
<protein>
    <submittedName>
        <fullName evidence="2">Uncharacterized protein</fullName>
    </submittedName>
</protein>